<evidence type="ECO:0000256" key="3">
    <source>
        <dbReference type="ARBA" id="ARBA00023163"/>
    </source>
</evidence>
<evidence type="ECO:0000313" key="6">
    <source>
        <dbReference type="Proteomes" id="UP001651880"/>
    </source>
</evidence>
<dbReference type="Gene3D" id="1.10.10.10">
    <property type="entry name" value="Winged helix-like DNA-binding domain superfamily/Winged helix DNA-binding domain"/>
    <property type="match status" value="1"/>
</dbReference>
<reference evidence="5 6" key="1">
    <citation type="submission" date="2021-10" db="EMBL/GenBank/DDBJ databases">
        <title>Lutispora strain m25 sp. nov., a thermophilic, non-spore-forming bacterium isolated from a lab-scale methanogenic bioreactor digesting anaerobic sludge.</title>
        <authorList>
            <person name="El Houari A."/>
            <person name="Mcdonald J."/>
        </authorList>
    </citation>
    <scope>NUCLEOTIDE SEQUENCE [LARGE SCALE GENOMIC DNA]</scope>
    <source>
        <strain evidence="6">m25</strain>
    </source>
</reference>
<dbReference type="PRINTS" id="PR00598">
    <property type="entry name" value="HTHMARR"/>
</dbReference>
<dbReference type="Proteomes" id="UP001651880">
    <property type="component" value="Unassembled WGS sequence"/>
</dbReference>
<dbReference type="RefSeq" id="WP_255229162.1">
    <property type="nucleotide sequence ID" value="NZ_JAJEKE010000026.1"/>
</dbReference>
<dbReference type="InterPro" id="IPR036390">
    <property type="entry name" value="WH_DNA-bd_sf"/>
</dbReference>
<evidence type="ECO:0000256" key="1">
    <source>
        <dbReference type="ARBA" id="ARBA00023015"/>
    </source>
</evidence>
<dbReference type="PANTHER" id="PTHR42756:SF1">
    <property type="entry name" value="TRANSCRIPTIONAL REPRESSOR OF EMRAB OPERON"/>
    <property type="match status" value="1"/>
</dbReference>
<accession>A0ABT1NMU1</accession>
<keyword evidence="1" id="KW-0805">Transcription regulation</keyword>
<keyword evidence="2" id="KW-0238">DNA-binding</keyword>
<organism evidence="5 6">
    <name type="scientific">Lutispora saccharofermentans</name>
    <dbReference type="NCBI Taxonomy" id="3024236"/>
    <lineage>
        <taxon>Bacteria</taxon>
        <taxon>Bacillati</taxon>
        <taxon>Bacillota</taxon>
        <taxon>Clostridia</taxon>
        <taxon>Lutisporales</taxon>
        <taxon>Lutisporaceae</taxon>
        <taxon>Lutispora</taxon>
    </lineage>
</organism>
<dbReference type="InterPro" id="IPR036388">
    <property type="entry name" value="WH-like_DNA-bd_sf"/>
</dbReference>
<proteinExistence type="predicted"/>
<name>A0ABT1NMU1_9FIRM</name>
<keyword evidence="3" id="KW-0804">Transcription</keyword>
<evidence type="ECO:0000313" key="5">
    <source>
        <dbReference type="EMBL" id="MCQ1531606.1"/>
    </source>
</evidence>
<sequence length="146" mass="16856">MPDKIIEQLANDLFHLMPMFKNNLIKPLEKTAKTLSPMQIHILLYLKGKEPISMSELAAGLNILKQQMTHLTDKLEENNLIVRIHDKKDRRSVKVSITQSGIDYLNDFRKEALDMIMSKLEQLSAEDIDELHGAMHSIYKIMKKLS</sequence>
<feature type="domain" description="HTH marR-type" evidence="4">
    <location>
        <begin position="6"/>
        <end position="140"/>
    </location>
</feature>
<dbReference type="SUPFAM" id="SSF46785">
    <property type="entry name" value="Winged helix' DNA-binding domain"/>
    <property type="match status" value="1"/>
</dbReference>
<keyword evidence="6" id="KW-1185">Reference proteome</keyword>
<gene>
    <name evidence="5" type="ORF">LJD61_18995</name>
</gene>
<evidence type="ECO:0000256" key="2">
    <source>
        <dbReference type="ARBA" id="ARBA00023125"/>
    </source>
</evidence>
<comment type="caution">
    <text evidence="5">The sequence shown here is derived from an EMBL/GenBank/DDBJ whole genome shotgun (WGS) entry which is preliminary data.</text>
</comment>
<dbReference type="SMART" id="SM00347">
    <property type="entry name" value="HTH_MARR"/>
    <property type="match status" value="1"/>
</dbReference>
<evidence type="ECO:0000259" key="4">
    <source>
        <dbReference type="PROSITE" id="PS50995"/>
    </source>
</evidence>
<dbReference type="Pfam" id="PF01047">
    <property type="entry name" value="MarR"/>
    <property type="match status" value="1"/>
</dbReference>
<dbReference type="PROSITE" id="PS50995">
    <property type="entry name" value="HTH_MARR_2"/>
    <property type="match status" value="1"/>
</dbReference>
<protein>
    <submittedName>
        <fullName evidence="5">MarR family transcriptional regulator</fullName>
    </submittedName>
</protein>
<dbReference type="PANTHER" id="PTHR42756">
    <property type="entry name" value="TRANSCRIPTIONAL REGULATOR, MARR"/>
    <property type="match status" value="1"/>
</dbReference>
<dbReference type="InterPro" id="IPR000835">
    <property type="entry name" value="HTH_MarR-typ"/>
</dbReference>
<dbReference type="EMBL" id="JAJEKE010000026">
    <property type="protein sequence ID" value="MCQ1531606.1"/>
    <property type="molecule type" value="Genomic_DNA"/>
</dbReference>